<name>A0A382TQ74_9ZZZZ</name>
<dbReference type="EMBL" id="UINC01138318">
    <property type="protein sequence ID" value="SVD24190.1"/>
    <property type="molecule type" value="Genomic_DNA"/>
</dbReference>
<organism evidence="1">
    <name type="scientific">marine metagenome</name>
    <dbReference type="NCBI Taxonomy" id="408172"/>
    <lineage>
        <taxon>unclassified sequences</taxon>
        <taxon>metagenomes</taxon>
        <taxon>ecological metagenomes</taxon>
    </lineage>
</organism>
<proteinExistence type="predicted"/>
<evidence type="ECO:0000313" key="1">
    <source>
        <dbReference type="EMBL" id="SVD24190.1"/>
    </source>
</evidence>
<dbReference type="AlphaFoldDB" id="A0A382TQ74"/>
<gene>
    <name evidence="1" type="ORF">METZ01_LOCUS377044</name>
</gene>
<sequence length="68" mass="7447">MPAFVALVTSVRDLNTALSPVSLRYGKGQALYSMAKMMIGHRRFIDIKRESVNGCRAPIGHIIACSLI</sequence>
<reference evidence="1" key="1">
    <citation type="submission" date="2018-05" db="EMBL/GenBank/DDBJ databases">
        <authorList>
            <person name="Lanie J.A."/>
            <person name="Ng W.-L."/>
            <person name="Kazmierczak K.M."/>
            <person name="Andrzejewski T.M."/>
            <person name="Davidsen T.M."/>
            <person name="Wayne K.J."/>
            <person name="Tettelin H."/>
            <person name="Glass J.I."/>
            <person name="Rusch D."/>
            <person name="Podicherti R."/>
            <person name="Tsui H.-C.T."/>
            <person name="Winkler M.E."/>
        </authorList>
    </citation>
    <scope>NUCLEOTIDE SEQUENCE</scope>
</reference>
<accession>A0A382TQ74</accession>
<protein>
    <submittedName>
        <fullName evidence="1">Uncharacterized protein</fullName>
    </submittedName>
</protein>